<protein>
    <recommendedName>
        <fullName evidence="3">DUF6535 domain-containing protein</fullName>
    </recommendedName>
</protein>
<feature type="compositionally biased region" description="Basic and acidic residues" evidence="1">
    <location>
        <begin position="497"/>
        <end position="508"/>
    </location>
</feature>
<keyword evidence="2" id="KW-1133">Transmembrane helix</keyword>
<evidence type="ECO:0000256" key="2">
    <source>
        <dbReference type="SAM" id="Phobius"/>
    </source>
</evidence>
<evidence type="ECO:0000259" key="3">
    <source>
        <dbReference type="Pfam" id="PF20153"/>
    </source>
</evidence>
<keyword evidence="5" id="KW-1185">Reference proteome</keyword>
<proteinExistence type="predicted"/>
<evidence type="ECO:0000313" key="4">
    <source>
        <dbReference type="EMBL" id="KZS88224.1"/>
    </source>
</evidence>
<dbReference type="InterPro" id="IPR045338">
    <property type="entry name" value="DUF6535"/>
</dbReference>
<gene>
    <name evidence="4" type="ORF">SISNIDRAFT_490403</name>
</gene>
<feature type="compositionally biased region" description="Basic and acidic residues" evidence="1">
    <location>
        <begin position="520"/>
        <end position="532"/>
    </location>
</feature>
<feature type="compositionally biased region" description="Pro residues" evidence="1">
    <location>
        <begin position="1"/>
        <end position="13"/>
    </location>
</feature>
<feature type="transmembrane region" description="Helical" evidence="2">
    <location>
        <begin position="243"/>
        <end position="264"/>
    </location>
</feature>
<feature type="domain" description="DUF6535" evidence="3">
    <location>
        <begin position="78"/>
        <end position="232"/>
    </location>
</feature>
<feature type="transmembrane region" description="Helical" evidence="2">
    <location>
        <begin position="93"/>
        <end position="114"/>
    </location>
</feature>
<feature type="transmembrane region" description="Helical" evidence="2">
    <location>
        <begin position="207"/>
        <end position="231"/>
    </location>
</feature>
<evidence type="ECO:0000313" key="5">
    <source>
        <dbReference type="Proteomes" id="UP000076722"/>
    </source>
</evidence>
<dbReference type="Pfam" id="PF20153">
    <property type="entry name" value="DUF6535"/>
    <property type="match status" value="1"/>
</dbReference>
<dbReference type="AlphaFoldDB" id="A0A164P066"/>
<keyword evidence="2" id="KW-0472">Membrane</keyword>
<name>A0A164P066_9AGAM</name>
<organism evidence="4 5">
    <name type="scientific">Sistotremastrum niveocremeum HHB9708</name>
    <dbReference type="NCBI Taxonomy" id="1314777"/>
    <lineage>
        <taxon>Eukaryota</taxon>
        <taxon>Fungi</taxon>
        <taxon>Dikarya</taxon>
        <taxon>Basidiomycota</taxon>
        <taxon>Agaricomycotina</taxon>
        <taxon>Agaricomycetes</taxon>
        <taxon>Sistotremastrales</taxon>
        <taxon>Sistotremastraceae</taxon>
        <taxon>Sertulicium</taxon>
        <taxon>Sertulicium niveocremeum</taxon>
    </lineage>
</organism>
<feature type="region of interest" description="Disordered" evidence="1">
    <location>
        <begin position="497"/>
        <end position="532"/>
    </location>
</feature>
<sequence>MSESPPPEPPEPISKPTSESSPMDAEANTSTMALLTDQSSALLGAVNALNDTMNGVKNDQPYDEKALDDESTCLALYDMVVAKTKEKAEEWNGTIDVTLIFIALFSAVLTAFLVPATQALLPSSNSTATNSNSTSTQTLPPLPARSDEIVCALYYLSLITAIVIAVLCALGRQWVRKLSIRPDVATWKSRTIWHVERMRRAEKWIKVLMEVLYWLLLASIGLFMTGLLFQLRNLATSFQGRATILLATWEVGVVLAGGIAATMVGTTYHAVRYEASVFEGLVSRAIVGDIDIGLTTGLKITYGMLRYLSWRGWRKIGGPVFVKRAKIGLERVTRMTGIKGESTFDDRLIDASKESTLEARRSDASSEIPSTLISDASSDQLSESSRWMRATQALRDGLEWLKTWRIKVKRDSLDELMNAYLELIADASDPILLERAAASFRYGAWVQYGDGSMDQLKKILSRLMATDTSFRVRETVNAQISWFSAWIPVRRKQIEENRKDRADQDRRASQGNGYFIAQSQKREEEAKKEDEEELRALELTEFLVSQRTD</sequence>
<feature type="transmembrane region" description="Helical" evidence="2">
    <location>
        <begin position="152"/>
        <end position="171"/>
    </location>
</feature>
<evidence type="ECO:0000256" key="1">
    <source>
        <dbReference type="SAM" id="MobiDB-lite"/>
    </source>
</evidence>
<reference evidence="4 5" key="1">
    <citation type="journal article" date="2016" name="Mol. Biol. Evol.">
        <title>Comparative Genomics of Early-Diverging Mushroom-Forming Fungi Provides Insights into the Origins of Lignocellulose Decay Capabilities.</title>
        <authorList>
            <person name="Nagy L.G."/>
            <person name="Riley R."/>
            <person name="Tritt A."/>
            <person name="Adam C."/>
            <person name="Daum C."/>
            <person name="Floudas D."/>
            <person name="Sun H."/>
            <person name="Yadav J.S."/>
            <person name="Pangilinan J."/>
            <person name="Larsson K.H."/>
            <person name="Matsuura K."/>
            <person name="Barry K."/>
            <person name="Labutti K."/>
            <person name="Kuo R."/>
            <person name="Ohm R.A."/>
            <person name="Bhattacharya S.S."/>
            <person name="Shirouzu T."/>
            <person name="Yoshinaga Y."/>
            <person name="Martin F.M."/>
            <person name="Grigoriev I.V."/>
            <person name="Hibbett D.S."/>
        </authorList>
    </citation>
    <scope>NUCLEOTIDE SEQUENCE [LARGE SCALE GENOMIC DNA]</scope>
    <source>
        <strain evidence="4 5">HHB9708</strain>
    </source>
</reference>
<keyword evidence="2" id="KW-0812">Transmembrane</keyword>
<feature type="region of interest" description="Disordered" evidence="1">
    <location>
        <begin position="1"/>
        <end position="30"/>
    </location>
</feature>
<accession>A0A164P066</accession>
<dbReference type="Proteomes" id="UP000076722">
    <property type="component" value="Unassembled WGS sequence"/>
</dbReference>
<dbReference type="EMBL" id="KV419439">
    <property type="protein sequence ID" value="KZS88224.1"/>
    <property type="molecule type" value="Genomic_DNA"/>
</dbReference>